<sequence>MDIESGLEKYAAVQGFKCPAEFWPALGYEGEARYVAIWWERGGDEAAWSDGRLSVVGAGWAAYLELIRANFEVGWAAGWLVREGRLGSSDDEATHRLVIDREKECAWFVPFEEAREVLQTQWSMRELAPLPGDSMAEWLAMVRWELAQGGTTSLNDIGQRIKEEQRRYEVFVAALERRKGESR</sequence>
<reference evidence="1" key="1">
    <citation type="submission" date="2016-01" db="EMBL/GenBank/DDBJ databases">
        <authorList>
            <person name="Mcilroy J.S."/>
            <person name="Karst M S."/>
            <person name="Albertsen M."/>
        </authorList>
    </citation>
    <scope>NUCLEOTIDE SEQUENCE</scope>
    <source>
        <strain evidence="1">Cfx-K</strain>
    </source>
</reference>
<dbReference type="EMBL" id="LN890655">
    <property type="protein sequence ID" value="CUS04219.2"/>
    <property type="molecule type" value="Genomic_DNA"/>
</dbReference>
<organism evidence="1 2">
    <name type="scientific">Candidatus Promineifilum breve</name>
    <dbReference type="NCBI Taxonomy" id="1806508"/>
    <lineage>
        <taxon>Bacteria</taxon>
        <taxon>Bacillati</taxon>
        <taxon>Chloroflexota</taxon>
        <taxon>Ardenticatenia</taxon>
        <taxon>Candidatus Promineifilales</taxon>
        <taxon>Candidatus Promineifilaceae</taxon>
        <taxon>Candidatus Promineifilum</taxon>
    </lineage>
</organism>
<name>A0A160T4B3_9CHLR</name>
<keyword evidence="2" id="KW-1185">Reference proteome</keyword>
<proteinExistence type="predicted"/>
<evidence type="ECO:0000313" key="1">
    <source>
        <dbReference type="EMBL" id="CUS04219.2"/>
    </source>
</evidence>
<protein>
    <submittedName>
        <fullName evidence="1">Uncharacterized protein</fullName>
    </submittedName>
</protein>
<accession>A0A160T4B3</accession>
<dbReference type="KEGG" id="pbf:CFX0092_A2341"/>
<dbReference type="AlphaFoldDB" id="A0A160T4B3"/>
<dbReference type="Proteomes" id="UP000215027">
    <property type="component" value="Chromosome I"/>
</dbReference>
<evidence type="ECO:0000313" key="2">
    <source>
        <dbReference type="Proteomes" id="UP000215027"/>
    </source>
</evidence>
<gene>
    <name evidence="1" type="ORF">CFX0092_A2341</name>
</gene>